<evidence type="ECO:0000256" key="1">
    <source>
        <dbReference type="SAM" id="Coils"/>
    </source>
</evidence>
<keyword evidence="2" id="KW-0812">Transmembrane</keyword>
<keyword evidence="2" id="KW-1133">Transmembrane helix</keyword>
<keyword evidence="2" id="KW-0472">Membrane</keyword>
<dbReference type="RefSeq" id="WP_241370597.1">
    <property type="nucleotide sequence ID" value="NZ_JAKZFC010000007.1"/>
</dbReference>
<dbReference type="Proteomes" id="UP001316087">
    <property type="component" value="Unassembled WGS sequence"/>
</dbReference>
<reference evidence="3 4" key="1">
    <citation type="submission" date="2022-03" db="EMBL/GenBank/DDBJ databases">
        <authorList>
            <person name="Jo J.-H."/>
            <person name="Im W.-T."/>
        </authorList>
    </citation>
    <scope>NUCLEOTIDE SEQUENCE [LARGE SCALE GENOMIC DNA]</scope>
    <source>
        <strain evidence="3 4">MA9</strain>
    </source>
</reference>
<feature type="coiled-coil region" evidence="1">
    <location>
        <begin position="185"/>
        <end position="212"/>
    </location>
</feature>
<organism evidence="3 4">
    <name type="scientific">Solibacillus palustris</name>
    <dbReference type="NCBI Taxonomy" id="2908203"/>
    <lineage>
        <taxon>Bacteria</taxon>
        <taxon>Bacillati</taxon>
        <taxon>Bacillota</taxon>
        <taxon>Bacilli</taxon>
        <taxon>Bacillales</taxon>
        <taxon>Caryophanaceae</taxon>
        <taxon>Solibacillus</taxon>
    </lineage>
</organism>
<evidence type="ECO:0000313" key="4">
    <source>
        <dbReference type="Proteomes" id="UP001316087"/>
    </source>
</evidence>
<keyword evidence="1" id="KW-0175">Coiled coil</keyword>
<gene>
    <name evidence="3" type="ORF">LZ480_16245</name>
</gene>
<proteinExistence type="predicted"/>
<accession>A0ABS9UGH7</accession>
<sequence>MKNMKDFNDFEERFKSEYERIQSDNKQHLIQNICSPTKRKAKKLSISFVICMCLLLAVATVGAMEYTGLTFFKSNEGTMIEITNIKEEHMKAHINADEISRKNDAIIADLKKTIPDGHFLYFKDIEVYEQTGIIDLFKLTNPPTITKIDEIPNDITQHIHLEDTLLENYHLKNGTLLYKFPEYDLDQMMEIIEQLQAQAKQQNQHYGILQGQLINEIDAITLHYETKDFPNWQAFEISIDTINTRVETTENLSNYVPLNNELGIEMYYSEEDRTLRFIMQAPSQNYLITVRNPIISRQNVDVQRFIEVAKSLTVNE</sequence>
<evidence type="ECO:0008006" key="5">
    <source>
        <dbReference type="Google" id="ProtNLM"/>
    </source>
</evidence>
<protein>
    <recommendedName>
        <fullName evidence="5">DUF4367 domain-containing protein</fullName>
    </recommendedName>
</protein>
<dbReference type="EMBL" id="JAKZFC010000007">
    <property type="protein sequence ID" value="MCH7323427.1"/>
    <property type="molecule type" value="Genomic_DNA"/>
</dbReference>
<name>A0ABS9UGH7_9BACL</name>
<comment type="caution">
    <text evidence="3">The sequence shown here is derived from an EMBL/GenBank/DDBJ whole genome shotgun (WGS) entry which is preliminary data.</text>
</comment>
<evidence type="ECO:0000256" key="2">
    <source>
        <dbReference type="SAM" id="Phobius"/>
    </source>
</evidence>
<keyword evidence="4" id="KW-1185">Reference proteome</keyword>
<evidence type="ECO:0000313" key="3">
    <source>
        <dbReference type="EMBL" id="MCH7323427.1"/>
    </source>
</evidence>
<feature type="transmembrane region" description="Helical" evidence="2">
    <location>
        <begin position="44"/>
        <end position="64"/>
    </location>
</feature>